<dbReference type="SUPFAM" id="SSF50904">
    <property type="entry name" value="Oncogene products"/>
    <property type="match status" value="1"/>
</dbReference>
<evidence type="ECO:0000256" key="1">
    <source>
        <dbReference type="ARBA" id="ARBA00006399"/>
    </source>
</evidence>
<dbReference type="FunCoup" id="G1Q6G8">
    <property type="interactions" value="4"/>
</dbReference>
<dbReference type="PANTHER" id="PTHR14060:SF4">
    <property type="entry name" value="T-CELL LEUKEMIA_LYMPHOMA PROTEIN 1A"/>
    <property type="match status" value="1"/>
</dbReference>
<reference evidence="2 3" key="1">
    <citation type="journal article" date="2011" name="Nature">
        <title>A high-resolution map of human evolutionary constraint using 29 mammals.</title>
        <authorList>
            <person name="Lindblad-Toh K."/>
            <person name="Garber M."/>
            <person name="Zuk O."/>
            <person name="Lin M.F."/>
            <person name="Parker B.J."/>
            <person name="Washietl S."/>
            <person name="Kheradpour P."/>
            <person name="Ernst J."/>
            <person name="Jordan G."/>
            <person name="Mauceli E."/>
            <person name="Ward L.D."/>
            <person name="Lowe C.B."/>
            <person name="Holloway A.K."/>
            <person name="Clamp M."/>
            <person name="Gnerre S."/>
            <person name="Alfoldi J."/>
            <person name="Beal K."/>
            <person name="Chang J."/>
            <person name="Clawson H."/>
            <person name="Cuff J."/>
            <person name="Di Palma F."/>
            <person name="Fitzgerald S."/>
            <person name="Flicek P."/>
            <person name="Guttman M."/>
            <person name="Hubisz M.J."/>
            <person name="Jaffe D.B."/>
            <person name="Jungreis I."/>
            <person name="Kent W.J."/>
            <person name="Kostka D."/>
            <person name="Lara M."/>
            <person name="Martins A.L."/>
            <person name="Massingham T."/>
            <person name="Moltke I."/>
            <person name="Raney B.J."/>
            <person name="Rasmussen M.D."/>
            <person name="Robinson J."/>
            <person name="Stark A."/>
            <person name="Vilella A.J."/>
            <person name="Wen J."/>
            <person name="Xie X."/>
            <person name="Zody M.C."/>
            <person name="Baldwin J."/>
            <person name="Bloom T."/>
            <person name="Chin C.W."/>
            <person name="Heiman D."/>
            <person name="Nicol R."/>
            <person name="Nusbaum C."/>
            <person name="Young S."/>
            <person name="Wilkinson J."/>
            <person name="Worley K.C."/>
            <person name="Kovar C.L."/>
            <person name="Muzny D.M."/>
            <person name="Gibbs R.A."/>
            <person name="Cree A."/>
            <person name="Dihn H.H."/>
            <person name="Fowler G."/>
            <person name="Jhangiani S."/>
            <person name="Joshi V."/>
            <person name="Lee S."/>
            <person name="Lewis L.R."/>
            <person name="Nazareth L.V."/>
            <person name="Okwuonu G."/>
            <person name="Santibanez J."/>
            <person name="Warren W.C."/>
            <person name="Mardis E.R."/>
            <person name="Weinstock G.M."/>
            <person name="Wilson R.K."/>
            <person name="Delehaunty K."/>
            <person name="Dooling D."/>
            <person name="Fronik C."/>
            <person name="Fulton L."/>
            <person name="Fulton B."/>
            <person name="Graves T."/>
            <person name="Minx P."/>
            <person name="Sodergren E."/>
            <person name="Birney E."/>
            <person name="Margulies E.H."/>
            <person name="Herrero J."/>
            <person name="Green E.D."/>
            <person name="Haussler D."/>
            <person name="Siepel A."/>
            <person name="Goldman N."/>
            <person name="Pollard K.S."/>
            <person name="Pedersen J.S."/>
            <person name="Lander E.S."/>
            <person name="Kellis M."/>
        </authorList>
    </citation>
    <scope>NUCLEOTIDE SEQUENCE [LARGE SCALE GENOMIC DNA]</scope>
</reference>
<evidence type="ECO:0000313" key="3">
    <source>
        <dbReference type="Proteomes" id="UP000001074"/>
    </source>
</evidence>
<dbReference type="InterPro" id="IPR004832">
    <property type="entry name" value="TCL1_MTCP1"/>
</dbReference>
<dbReference type="AlphaFoldDB" id="G1Q6G8"/>
<name>G1Q6G8_MYOLU</name>
<dbReference type="EMBL" id="AAPE02020729">
    <property type="status" value="NOT_ANNOTATED_CDS"/>
    <property type="molecule type" value="Genomic_DNA"/>
</dbReference>
<dbReference type="GeneTree" id="ENSGT00390000006885"/>
<evidence type="ECO:0000313" key="2">
    <source>
        <dbReference type="Ensembl" id="ENSMLUP00000019301.1"/>
    </source>
</evidence>
<gene>
    <name evidence="2" type="primary">LOC102418025</name>
</gene>
<dbReference type="HOGENOM" id="CLU_168379_0_1_1"/>
<keyword evidence="3" id="KW-1185">Reference proteome</keyword>
<dbReference type="GO" id="GO:0043539">
    <property type="term" value="F:protein serine/threonine kinase activator activity"/>
    <property type="evidence" value="ECO:0007669"/>
    <property type="project" value="InterPro"/>
</dbReference>
<reference evidence="2" key="3">
    <citation type="submission" date="2025-09" db="UniProtKB">
        <authorList>
            <consortium name="Ensembl"/>
        </authorList>
    </citation>
    <scope>IDENTIFICATION</scope>
</reference>
<dbReference type="InterPro" id="IPR036672">
    <property type="entry name" value="TCL1_MTCP1_sf"/>
</dbReference>
<comment type="similarity">
    <text evidence="1">Belongs to the TCL1 family.</text>
</comment>
<protein>
    <recommendedName>
        <fullName evidence="4">T cell leukemia/lymphoma 1B</fullName>
    </recommendedName>
</protein>
<dbReference type="Pfam" id="PF01840">
    <property type="entry name" value="TCL1_MTCP1"/>
    <property type="match status" value="1"/>
</dbReference>
<dbReference type="Gene3D" id="2.40.15.10">
    <property type="entry name" value="TCL1/MTCP1"/>
    <property type="match status" value="1"/>
</dbReference>
<organism evidence="2 3">
    <name type="scientific">Myotis lucifugus</name>
    <name type="common">Little brown bat</name>
    <dbReference type="NCBI Taxonomy" id="59463"/>
    <lineage>
        <taxon>Eukaryota</taxon>
        <taxon>Metazoa</taxon>
        <taxon>Chordata</taxon>
        <taxon>Craniata</taxon>
        <taxon>Vertebrata</taxon>
        <taxon>Euteleostomi</taxon>
        <taxon>Mammalia</taxon>
        <taxon>Eutheria</taxon>
        <taxon>Laurasiatheria</taxon>
        <taxon>Chiroptera</taxon>
        <taxon>Yangochiroptera</taxon>
        <taxon>Vespertilionidae</taxon>
        <taxon>Myotis</taxon>
    </lineage>
</organism>
<evidence type="ECO:0008006" key="4">
    <source>
        <dbReference type="Google" id="ProtNLM"/>
    </source>
</evidence>
<sequence length="118" mass="13746">AMSSRTALSECPFTVCRSLHSDHLWIWRPNVYVDENDRTWLPIIIETESSLQVLMRQIEVSRGEAMQPSRLPPSMLLLLWQLYPGRRYRASDSSFRSLVYHIEISGVEDMVLEQLPDP</sequence>
<proteinExistence type="inferred from homology"/>
<dbReference type="eggNOG" id="ENOG502TDVJ">
    <property type="taxonomic scope" value="Eukaryota"/>
</dbReference>
<dbReference type="STRING" id="59463.ENSMLUP00000019301"/>
<accession>G1Q6G8</accession>
<dbReference type="Proteomes" id="UP000001074">
    <property type="component" value="Unassembled WGS sequence"/>
</dbReference>
<dbReference type="Ensembl" id="ENSMLUT00000009876.2">
    <property type="protein sequence ID" value="ENSMLUP00000019301.1"/>
    <property type="gene ID" value="ENSMLUG00000009885.2"/>
</dbReference>
<reference evidence="2" key="2">
    <citation type="submission" date="2025-08" db="UniProtKB">
        <authorList>
            <consortium name="Ensembl"/>
        </authorList>
    </citation>
    <scope>IDENTIFICATION</scope>
</reference>
<dbReference type="InParanoid" id="G1Q6G8"/>
<dbReference type="PANTHER" id="PTHR14060">
    <property type="entry name" value="PROTEIN P13 MTCP-1"/>
    <property type="match status" value="1"/>
</dbReference>